<feature type="transmembrane region" description="Helical" evidence="1">
    <location>
        <begin position="12"/>
        <end position="28"/>
    </location>
</feature>
<organism evidence="2">
    <name type="scientific">Siphoviridae sp. ctbQZ1</name>
    <dbReference type="NCBI Taxonomy" id="2827581"/>
    <lineage>
        <taxon>Viruses</taxon>
        <taxon>Duplodnaviria</taxon>
        <taxon>Heunggongvirae</taxon>
        <taxon>Uroviricota</taxon>
        <taxon>Caudoviricetes</taxon>
    </lineage>
</organism>
<reference evidence="2" key="1">
    <citation type="journal article" date="2021" name="Proc. Natl. Acad. Sci. U.S.A.">
        <title>A Catalog of Tens of Thousands of Viruses from Human Metagenomes Reveals Hidden Associations with Chronic Diseases.</title>
        <authorList>
            <person name="Tisza M.J."/>
            <person name="Buck C.B."/>
        </authorList>
    </citation>
    <scope>NUCLEOTIDE SEQUENCE</scope>
    <source>
        <strain evidence="2">CtbQZ1</strain>
    </source>
</reference>
<sequence length="49" mass="6395">MVDLERFERSFFMRFFCLFFAEEPYFFMQKYKHRRDAECYLRMKFLKKS</sequence>
<keyword evidence="1" id="KW-0472">Membrane</keyword>
<protein>
    <submittedName>
        <fullName evidence="2">Uncharacterized protein</fullName>
    </submittedName>
</protein>
<evidence type="ECO:0000256" key="1">
    <source>
        <dbReference type="SAM" id="Phobius"/>
    </source>
</evidence>
<keyword evidence="1" id="KW-0812">Transmembrane</keyword>
<accession>A0A8S5LML0</accession>
<proteinExistence type="predicted"/>
<name>A0A8S5LML0_9CAUD</name>
<evidence type="ECO:0000313" key="2">
    <source>
        <dbReference type="EMBL" id="DAD71324.1"/>
    </source>
</evidence>
<dbReference type="EMBL" id="BK015881">
    <property type="protein sequence ID" value="DAD71324.1"/>
    <property type="molecule type" value="Genomic_DNA"/>
</dbReference>
<keyword evidence="1" id="KW-1133">Transmembrane helix</keyword>